<evidence type="ECO:0000259" key="4">
    <source>
        <dbReference type="Pfam" id="PF17853"/>
    </source>
</evidence>
<accession>A0A859FH78</accession>
<organism evidence="5 6">
    <name type="scientific">Paenalkalicoccus suaedae</name>
    <dbReference type="NCBI Taxonomy" id="2592382"/>
    <lineage>
        <taxon>Bacteria</taxon>
        <taxon>Bacillati</taxon>
        <taxon>Bacillota</taxon>
        <taxon>Bacilli</taxon>
        <taxon>Bacillales</taxon>
        <taxon>Bacillaceae</taxon>
        <taxon>Paenalkalicoccus</taxon>
    </lineage>
</organism>
<reference evidence="6" key="1">
    <citation type="submission" date="2019-07" db="EMBL/GenBank/DDBJ databases">
        <title>Bacillus alkalisoli sp. nov. isolated from saline soil.</title>
        <authorList>
            <person name="Sun J.-Q."/>
            <person name="Xu L."/>
        </authorList>
    </citation>
    <scope>NUCLEOTIDE SEQUENCE [LARGE SCALE GENOMIC DNA]</scope>
    <source>
        <strain evidence="6">M4U3P1</strain>
    </source>
</reference>
<dbReference type="SUPFAM" id="SSF46689">
    <property type="entry name" value="Homeodomain-like"/>
    <property type="match status" value="1"/>
</dbReference>
<dbReference type="Pfam" id="PF07905">
    <property type="entry name" value="PucR"/>
    <property type="match status" value="1"/>
</dbReference>
<keyword evidence="6" id="KW-1185">Reference proteome</keyword>
<feature type="domain" description="PucR C-terminal helix-turn-helix" evidence="3">
    <location>
        <begin position="481"/>
        <end position="538"/>
    </location>
</feature>
<proteinExistence type="inferred from homology"/>
<evidence type="ECO:0000313" key="6">
    <source>
        <dbReference type="Proteomes" id="UP000318138"/>
    </source>
</evidence>
<dbReference type="PANTHER" id="PTHR33744:SF1">
    <property type="entry name" value="DNA-BINDING TRANSCRIPTIONAL ACTIVATOR ADER"/>
    <property type="match status" value="1"/>
</dbReference>
<dbReference type="InterPro" id="IPR025736">
    <property type="entry name" value="PucR_C-HTH_dom"/>
</dbReference>
<dbReference type="KEGG" id="psua:FLK61_36445"/>
<dbReference type="InterPro" id="IPR009057">
    <property type="entry name" value="Homeodomain-like_sf"/>
</dbReference>
<feature type="domain" description="Purine catabolism PurC-like" evidence="2">
    <location>
        <begin position="6"/>
        <end position="125"/>
    </location>
</feature>
<evidence type="ECO:0000259" key="3">
    <source>
        <dbReference type="Pfam" id="PF13556"/>
    </source>
</evidence>
<dbReference type="Proteomes" id="UP000318138">
    <property type="component" value="Chromosome"/>
</dbReference>
<gene>
    <name evidence="5" type="ORF">FLK61_36445</name>
</gene>
<sequence>MTVAAEILQAPIFEHAKVRAGTSFLAQNYIEWISVMELPVENFVRENEFVLTTGIGCHGDYVLLEQFVRDVIDSGASMLGIATGRFIFTIPDSILTLANEHEFIIVEIPWEVRFGDAIQAVLHVINHQKRSEREESERIRRQFINIVLQTTDVQAICELLHDHTSLSPIIIDNKETVRAHIKSNPPVLSVNDLPLAESESPISDHPLYPYIESYNYQDTVYSTIQIEASHRKLGYIWFPHPSSTLSWFHLTILEHALTACALFFVQEDAVETAEIRLKDTFLLELARGIVTEDSTLSSKAQKLGYDLNLTYLCIVGDIHLRKKVGDFPSFKQDSPTTSSLQNVNYYIQREVANAAQFLSKRVMVTFDEGEVIIYLETDHHLLAESANQFLDTVDRRLNELLTEVGLNWGIAAKRDSFKQSYVEAKAALDIGLRSSVERTFYKDTRIKRLLLTMLDKPEVFDVMEDTIQPLLDYDAKRQTDLVHTFMMYNKHNGNVSQTARELHLHRQSLLYRLRNIESLTQLSLVDADDVFLLELCIRLSMLKNGVDHD</sequence>
<protein>
    <submittedName>
        <fullName evidence="5">PucR family transcriptional regulator ligand-binding domain-containing protein</fullName>
    </submittedName>
</protein>
<evidence type="ECO:0000259" key="2">
    <source>
        <dbReference type="Pfam" id="PF07905"/>
    </source>
</evidence>
<dbReference type="InterPro" id="IPR041522">
    <property type="entry name" value="CdaR_GGDEF"/>
</dbReference>
<dbReference type="AlphaFoldDB" id="A0A859FH78"/>
<dbReference type="Pfam" id="PF17853">
    <property type="entry name" value="GGDEF_2"/>
    <property type="match status" value="1"/>
</dbReference>
<dbReference type="Gene3D" id="1.10.10.2840">
    <property type="entry name" value="PucR C-terminal helix-turn-helix domain"/>
    <property type="match status" value="1"/>
</dbReference>
<dbReference type="InterPro" id="IPR051448">
    <property type="entry name" value="CdaR-like_regulators"/>
</dbReference>
<comment type="similarity">
    <text evidence="1">Belongs to the CdaR family.</text>
</comment>
<name>A0A859FH78_9BACI</name>
<dbReference type="PANTHER" id="PTHR33744">
    <property type="entry name" value="CARBOHYDRATE DIACID REGULATOR"/>
    <property type="match status" value="1"/>
</dbReference>
<evidence type="ECO:0000256" key="1">
    <source>
        <dbReference type="ARBA" id="ARBA00006754"/>
    </source>
</evidence>
<dbReference type="EMBL" id="CP041372">
    <property type="protein sequence ID" value="QKS72150.1"/>
    <property type="molecule type" value="Genomic_DNA"/>
</dbReference>
<dbReference type="Pfam" id="PF13556">
    <property type="entry name" value="HTH_30"/>
    <property type="match status" value="1"/>
</dbReference>
<dbReference type="InterPro" id="IPR012914">
    <property type="entry name" value="PucR_dom"/>
</dbReference>
<feature type="domain" description="CdaR GGDEF-like" evidence="4">
    <location>
        <begin position="293"/>
        <end position="430"/>
    </location>
</feature>
<dbReference type="RefSeq" id="WP_176010134.1">
    <property type="nucleotide sequence ID" value="NZ_CP041372.2"/>
</dbReference>
<dbReference type="InterPro" id="IPR042070">
    <property type="entry name" value="PucR_C-HTH_sf"/>
</dbReference>
<evidence type="ECO:0000313" key="5">
    <source>
        <dbReference type="EMBL" id="QKS72150.1"/>
    </source>
</evidence>